<proteinExistence type="inferred from homology"/>
<reference evidence="6 7" key="1">
    <citation type="submission" date="2018-12" db="EMBL/GenBank/DDBJ databases">
        <authorList>
            <person name="Toschakov S.V."/>
        </authorList>
    </citation>
    <scope>NUCLEOTIDE SEQUENCE [LARGE SCALE GENOMIC DNA]</scope>
    <source>
        <strain evidence="6 7">GM2012</strain>
    </source>
</reference>
<dbReference type="EMBL" id="RYZH01000021">
    <property type="protein sequence ID" value="RUL87443.1"/>
    <property type="molecule type" value="Genomic_DNA"/>
</dbReference>
<dbReference type="Pfam" id="PF25975">
    <property type="entry name" value="CzcB_C"/>
    <property type="match status" value="1"/>
</dbReference>
<keyword evidence="7" id="KW-1185">Reference proteome</keyword>
<dbReference type="Pfam" id="PF25954">
    <property type="entry name" value="Beta-barrel_RND_2"/>
    <property type="match status" value="1"/>
</dbReference>
<dbReference type="GO" id="GO:0015679">
    <property type="term" value="P:plasma membrane copper ion transport"/>
    <property type="evidence" value="ECO:0007669"/>
    <property type="project" value="TreeGrafter"/>
</dbReference>
<organism evidence="6 7">
    <name type="scientific">Tautonia sociabilis</name>
    <dbReference type="NCBI Taxonomy" id="2080755"/>
    <lineage>
        <taxon>Bacteria</taxon>
        <taxon>Pseudomonadati</taxon>
        <taxon>Planctomycetota</taxon>
        <taxon>Planctomycetia</taxon>
        <taxon>Isosphaerales</taxon>
        <taxon>Isosphaeraceae</taxon>
        <taxon>Tautonia</taxon>
    </lineage>
</organism>
<accession>A0A432MJ93</accession>
<dbReference type="GO" id="GO:0060003">
    <property type="term" value="P:copper ion export"/>
    <property type="evidence" value="ECO:0007669"/>
    <property type="project" value="TreeGrafter"/>
</dbReference>
<feature type="domain" description="CzcB-like barrel-sandwich hybrid" evidence="4">
    <location>
        <begin position="218"/>
        <end position="368"/>
    </location>
</feature>
<gene>
    <name evidence="6" type="ORF">TsocGM_12235</name>
</gene>
<dbReference type="FunFam" id="2.40.30.170:FF:000010">
    <property type="entry name" value="Efflux RND transporter periplasmic adaptor subunit"/>
    <property type="match status" value="1"/>
</dbReference>
<dbReference type="GO" id="GO:0022857">
    <property type="term" value="F:transmembrane transporter activity"/>
    <property type="evidence" value="ECO:0007669"/>
    <property type="project" value="InterPro"/>
</dbReference>
<feature type="domain" description="CzcB-like C-terminal circularly permuted SH3-like" evidence="5">
    <location>
        <begin position="459"/>
        <end position="520"/>
    </location>
</feature>
<dbReference type="PANTHER" id="PTHR30097:SF4">
    <property type="entry name" value="SLR6042 PROTEIN"/>
    <property type="match status" value="1"/>
</dbReference>
<keyword evidence="2" id="KW-0813">Transport</keyword>
<dbReference type="GO" id="GO:0030288">
    <property type="term" value="C:outer membrane-bounded periplasmic space"/>
    <property type="evidence" value="ECO:0007669"/>
    <property type="project" value="TreeGrafter"/>
</dbReference>
<dbReference type="Gene3D" id="2.40.30.170">
    <property type="match status" value="1"/>
</dbReference>
<dbReference type="InterPro" id="IPR058649">
    <property type="entry name" value="CzcB_C"/>
</dbReference>
<dbReference type="Gene3D" id="2.40.50.100">
    <property type="match status" value="1"/>
</dbReference>
<dbReference type="Pfam" id="PF25973">
    <property type="entry name" value="BSH_CzcB"/>
    <property type="match status" value="1"/>
</dbReference>
<dbReference type="OrthoDB" id="9806939at2"/>
<name>A0A432MJ93_9BACT</name>
<protein>
    <submittedName>
        <fullName evidence="6">Efflux RND transporter periplasmic adaptor subunit</fullName>
    </submittedName>
</protein>
<dbReference type="SUPFAM" id="SSF111369">
    <property type="entry name" value="HlyD-like secretion proteins"/>
    <property type="match status" value="1"/>
</dbReference>
<evidence type="ECO:0000313" key="7">
    <source>
        <dbReference type="Proteomes" id="UP000280296"/>
    </source>
</evidence>
<evidence type="ECO:0000256" key="2">
    <source>
        <dbReference type="ARBA" id="ARBA00022448"/>
    </source>
</evidence>
<dbReference type="GO" id="GO:0016020">
    <property type="term" value="C:membrane"/>
    <property type="evidence" value="ECO:0007669"/>
    <property type="project" value="InterPro"/>
</dbReference>
<dbReference type="Gene3D" id="2.40.420.20">
    <property type="match status" value="1"/>
</dbReference>
<sequence>MKRTLFVSTSLVAGAIVLGLVVAATGPDWLPPWARIDPGRLPPWARLGASAPAEPDDSEDYGLYCREHGVPEMFCTLCHPELAEQLLPCAEHGNIPEEICTRCHPDAQERYDLVLCPEGHGLPEHFCFRCGNAPGSSAALPDDGWCAPHNAPEPLCPECPPDPNGTRPLACLQPLPDVRLASEDLAGKIGLRTAPVAEERHAHHVEANAETAYDGNRHAEISPRVAGFLRSIRVDLGAEVRPGDVLAVVDSAEVSGAKSRFLASRAALELARTEHERTQMLVSRNAVASKQALEAMTALNQAEAAALDASQTLRNLGFDDEDLARIEEEKNTSSLLEVVSPIAGAVIFRHAVLGEAVQPTTKLFGVADTRSMWLWIDVYERDIDRVRVGQEVSFQPAGTGRGADAPSFEGTITWVGSEVDETTRTTKVRAELESATGRLRANLFGRARIRVEPEHDALVIPRDALQRHEGTDLVFRSIGAGRFRPQRVVIRPTDRPGMAEVAWGLEPGQEVVTDAAFLLKTEIMRGAIGAGCCE</sequence>
<dbReference type="Proteomes" id="UP000280296">
    <property type="component" value="Unassembled WGS sequence"/>
</dbReference>
<dbReference type="RefSeq" id="WP_126725659.1">
    <property type="nucleotide sequence ID" value="NZ_RYZH01000021.1"/>
</dbReference>
<evidence type="ECO:0000259" key="5">
    <source>
        <dbReference type="Pfam" id="PF25975"/>
    </source>
</evidence>
<evidence type="ECO:0000256" key="1">
    <source>
        <dbReference type="ARBA" id="ARBA00009477"/>
    </source>
</evidence>
<evidence type="ECO:0000259" key="4">
    <source>
        <dbReference type="Pfam" id="PF25973"/>
    </source>
</evidence>
<reference evidence="6 7" key="2">
    <citation type="submission" date="2019-01" db="EMBL/GenBank/DDBJ databases">
        <title>Tautonia sociabilis, a novel thermotolerant planctomycete of Isosphaeraceae family, isolated from a 4000 m deep subterranean habitat.</title>
        <authorList>
            <person name="Kovaleva O.L."/>
            <person name="Elcheninov A.G."/>
            <person name="Van Heerden E."/>
            <person name="Toshchakov S.V."/>
            <person name="Novikov A."/>
            <person name="Bonch-Osmolovskaya E.A."/>
            <person name="Kublanov I.V."/>
        </authorList>
    </citation>
    <scope>NUCLEOTIDE SEQUENCE [LARGE SCALE GENOMIC DNA]</scope>
    <source>
        <strain evidence="6 7">GM2012</strain>
    </source>
</reference>
<dbReference type="InterPro" id="IPR058792">
    <property type="entry name" value="Beta-barrel_RND_2"/>
</dbReference>
<evidence type="ECO:0000313" key="6">
    <source>
        <dbReference type="EMBL" id="RUL87443.1"/>
    </source>
</evidence>
<dbReference type="AlphaFoldDB" id="A0A432MJ93"/>
<evidence type="ECO:0000259" key="3">
    <source>
        <dbReference type="Pfam" id="PF25954"/>
    </source>
</evidence>
<dbReference type="InterPro" id="IPR058647">
    <property type="entry name" value="BSH_CzcB-like"/>
</dbReference>
<dbReference type="GO" id="GO:0046914">
    <property type="term" value="F:transition metal ion binding"/>
    <property type="evidence" value="ECO:0007669"/>
    <property type="project" value="TreeGrafter"/>
</dbReference>
<dbReference type="InterPro" id="IPR006143">
    <property type="entry name" value="RND_pump_MFP"/>
</dbReference>
<feature type="domain" description="CusB-like beta-barrel" evidence="3">
    <location>
        <begin position="372"/>
        <end position="450"/>
    </location>
</feature>
<dbReference type="NCBIfam" id="TIGR01730">
    <property type="entry name" value="RND_mfp"/>
    <property type="match status" value="1"/>
</dbReference>
<comment type="similarity">
    <text evidence="1">Belongs to the membrane fusion protein (MFP) (TC 8.A.1) family.</text>
</comment>
<dbReference type="PANTHER" id="PTHR30097">
    <property type="entry name" value="CATION EFFLUX SYSTEM PROTEIN CUSB"/>
    <property type="match status" value="1"/>
</dbReference>
<comment type="caution">
    <text evidence="6">The sequence shown here is derived from an EMBL/GenBank/DDBJ whole genome shotgun (WGS) entry which is preliminary data.</text>
</comment>
<dbReference type="InterPro" id="IPR051909">
    <property type="entry name" value="MFP_Cation_Efflux"/>
</dbReference>